<dbReference type="EMBL" id="ABVQ01000036">
    <property type="protein sequence ID" value="EEC56904.1"/>
    <property type="molecule type" value="Genomic_DNA"/>
</dbReference>
<dbReference type="Gene3D" id="1.50.10.20">
    <property type="match status" value="1"/>
</dbReference>
<dbReference type="InterPro" id="IPR008930">
    <property type="entry name" value="Terpenoid_cyclase/PrenylTrfase"/>
</dbReference>
<dbReference type="GO" id="GO:0008757">
    <property type="term" value="F:S-adenosylmethionine-dependent methyltransferase activity"/>
    <property type="evidence" value="ECO:0007669"/>
    <property type="project" value="InterPro"/>
</dbReference>
<accession>B7ATC0</accession>
<evidence type="ECO:0000313" key="3">
    <source>
        <dbReference type="Proteomes" id="UP000003136"/>
    </source>
</evidence>
<dbReference type="InterPro" id="IPR050508">
    <property type="entry name" value="Methyltransf_Superfamily"/>
</dbReference>
<dbReference type="PANTHER" id="PTHR42912">
    <property type="entry name" value="METHYLTRANSFERASE"/>
    <property type="match status" value="1"/>
</dbReference>
<dbReference type="InterPro" id="IPR013216">
    <property type="entry name" value="Methyltransf_11"/>
</dbReference>
<dbReference type="eggNOG" id="COG2226">
    <property type="taxonomic scope" value="Bacteria"/>
</dbReference>
<gene>
    <name evidence="2" type="ORF">BACPEC_01390</name>
</gene>
<dbReference type="SUPFAM" id="SSF48239">
    <property type="entry name" value="Terpenoid cyclases/Protein prenyltransferases"/>
    <property type="match status" value="1"/>
</dbReference>
<dbReference type="HOGENOM" id="CLU_453974_0_0_9"/>
<evidence type="ECO:0000259" key="1">
    <source>
        <dbReference type="Pfam" id="PF08241"/>
    </source>
</evidence>
<dbReference type="Gene3D" id="3.40.50.150">
    <property type="entry name" value="Vaccinia Virus protein VP39"/>
    <property type="match status" value="1"/>
</dbReference>
<dbReference type="CDD" id="cd02440">
    <property type="entry name" value="AdoMet_MTases"/>
    <property type="match status" value="1"/>
</dbReference>
<reference evidence="2 3" key="1">
    <citation type="submission" date="2008-11" db="EMBL/GenBank/DDBJ databases">
        <title>Draft genome sequence of Bacteroides pectinophilus (ATCC 43243).</title>
        <authorList>
            <person name="Sudarsanam P."/>
            <person name="Ley R."/>
            <person name="Guruge J."/>
            <person name="Turnbaugh P.J."/>
            <person name="Mahowald M."/>
            <person name="Liep D."/>
            <person name="Gordon J."/>
        </authorList>
    </citation>
    <scope>NUCLEOTIDE SEQUENCE [LARGE SCALE GENOMIC DNA]</scope>
    <source>
        <strain evidence="2 3">ATCC 43243</strain>
    </source>
</reference>
<proteinExistence type="predicted"/>
<keyword evidence="3" id="KW-1185">Reference proteome</keyword>
<dbReference type="AlphaFoldDB" id="B7ATC0"/>
<sequence>MEMKKYILFGAGYYATVAISLLGKENIEFIMDNNRDKAGSSVEGIAVYPYCEKKSQCGHYTIVISVSDRYCPQIEEQLKKDGFKNFLTVGRIQSEQTRKKIEGRFDNISVYKKAIGWIKNNSVDGQAIICNTGKRKGYPEVTGYYIPTLIRWGYRDIATGYADWLISIQKPDGSWYDTDNVSPYIFDTAQILKGLIAIREIYNDKNKIDSAIVMGIDWILSCMTEEGRLITPDMTCWGDDSSTCSELIHMYCLSPIADAGRIFNRTDYTDKAKQILEYYKNNYYDRIMNFSLLSHFYAYVMEALIDMGESDMARAAMDRIAKIQKKSGAVPAYNNVDWVCSTGLFQFALVWFRLGDMEHGLKAFNYACRLQNASGGWFGSYLSEDNCDEQNDYFPGEEISWANKYFLDALYYKNAAEFNGCASEFMDKISKNDERYTFVRDAVAKAGKGSRILDVGCGKGRYIRNLLQDMPFNRYSGADISKNVMKWLDGSNVECREGTLTSIPYNDAAFDVTYTCEALEHAIDIESAIKEMSRVTRPEGYVIVIDKNKASYGALEIGDWEQWPDESYLKSVMEQYCYNVEVKHGLVYENMNCPDLFSAWIGIVR</sequence>
<dbReference type="eggNOG" id="COG3533">
    <property type="taxonomic scope" value="Bacteria"/>
</dbReference>
<dbReference type="STRING" id="483218.BACPEC_01390"/>
<dbReference type="Proteomes" id="UP000003136">
    <property type="component" value="Unassembled WGS sequence"/>
</dbReference>
<protein>
    <recommendedName>
        <fullName evidence="1">Methyltransferase type 11 domain-containing protein</fullName>
    </recommendedName>
</protein>
<feature type="domain" description="Methyltransferase type 11" evidence="1">
    <location>
        <begin position="453"/>
        <end position="544"/>
    </location>
</feature>
<evidence type="ECO:0000313" key="2">
    <source>
        <dbReference type="EMBL" id="EEC56904.1"/>
    </source>
</evidence>
<organism evidence="2 3">
    <name type="scientific">[Bacteroides] pectinophilus ATCC 43243</name>
    <dbReference type="NCBI Taxonomy" id="483218"/>
    <lineage>
        <taxon>Bacteria</taxon>
        <taxon>Bacillati</taxon>
        <taxon>Bacillota</taxon>
        <taxon>Clostridia</taxon>
        <taxon>Eubacteriales</taxon>
    </lineage>
</organism>
<dbReference type="SUPFAM" id="SSF53335">
    <property type="entry name" value="S-adenosyl-L-methionine-dependent methyltransferases"/>
    <property type="match status" value="1"/>
</dbReference>
<reference evidence="2 3" key="2">
    <citation type="submission" date="2008-11" db="EMBL/GenBank/DDBJ databases">
        <authorList>
            <person name="Fulton L."/>
            <person name="Clifton S."/>
            <person name="Fulton B."/>
            <person name="Xu J."/>
            <person name="Minx P."/>
            <person name="Pepin K.H."/>
            <person name="Johnson M."/>
            <person name="Bhonagiri V."/>
            <person name="Nash W.E."/>
            <person name="Mardis E.R."/>
            <person name="Wilson R.K."/>
        </authorList>
    </citation>
    <scope>NUCLEOTIDE SEQUENCE [LARGE SCALE GENOMIC DNA]</scope>
    <source>
        <strain evidence="2 3">ATCC 43243</strain>
    </source>
</reference>
<name>B7ATC0_9FIRM</name>
<dbReference type="Pfam" id="PF08241">
    <property type="entry name" value="Methyltransf_11"/>
    <property type="match status" value="1"/>
</dbReference>
<comment type="caution">
    <text evidence="2">The sequence shown here is derived from an EMBL/GenBank/DDBJ whole genome shotgun (WGS) entry which is preliminary data.</text>
</comment>
<dbReference type="InterPro" id="IPR029063">
    <property type="entry name" value="SAM-dependent_MTases_sf"/>
</dbReference>